<reference evidence="2" key="1">
    <citation type="submission" date="2020-02" db="EMBL/GenBank/DDBJ databases">
        <authorList>
            <person name="Meier V. D."/>
        </authorList>
    </citation>
    <scope>NUCLEOTIDE SEQUENCE</scope>
    <source>
        <strain evidence="2">AVDCRST_MAG02</strain>
    </source>
</reference>
<feature type="compositionally biased region" description="Basic and acidic residues" evidence="1">
    <location>
        <begin position="1"/>
        <end position="27"/>
    </location>
</feature>
<feature type="non-terminal residue" evidence="2">
    <location>
        <position position="1"/>
    </location>
</feature>
<feature type="region of interest" description="Disordered" evidence="1">
    <location>
        <begin position="126"/>
        <end position="156"/>
    </location>
</feature>
<feature type="region of interest" description="Disordered" evidence="1">
    <location>
        <begin position="1"/>
        <end position="33"/>
    </location>
</feature>
<name>A0A6J4RLG1_9ACTN</name>
<feature type="non-terminal residue" evidence="2">
    <location>
        <position position="156"/>
    </location>
</feature>
<protein>
    <submittedName>
        <fullName evidence="2">Abortive infection protein</fullName>
    </submittedName>
</protein>
<evidence type="ECO:0000256" key="1">
    <source>
        <dbReference type="SAM" id="MobiDB-lite"/>
    </source>
</evidence>
<organism evidence="2">
    <name type="scientific">uncultured Rubrobacteraceae bacterium</name>
    <dbReference type="NCBI Taxonomy" id="349277"/>
    <lineage>
        <taxon>Bacteria</taxon>
        <taxon>Bacillati</taxon>
        <taxon>Actinomycetota</taxon>
        <taxon>Rubrobacteria</taxon>
        <taxon>Rubrobacterales</taxon>
        <taxon>Rubrobacteraceae</taxon>
        <taxon>environmental samples</taxon>
    </lineage>
</organism>
<gene>
    <name evidence="2" type="ORF">AVDCRST_MAG02-3801</name>
</gene>
<dbReference type="EMBL" id="CADCVH010000106">
    <property type="protein sequence ID" value="CAA9471991.1"/>
    <property type="molecule type" value="Genomic_DNA"/>
</dbReference>
<sequence>VRVRADQHRGHLRHRGADEPAVRPERQRRLRHPRRRVPIGGGVLLPVDGPAALGRGGVHGPAVFGDYVVPLLADELTQEDVDRGRVAPLCRPLRRHPPAHLRLEPRAVLRRHRLRPSRAPAGLHQDEEHLGLRRRPYHQRLDAVHGGAADKRFGRV</sequence>
<proteinExistence type="predicted"/>
<dbReference type="AlphaFoldDB" id="A0A6J4RLG1"/>
<evidence type="ECO:0000313" key="2">
    <source>
        <dbReference type="EMBL" id="CAA9471991.1"/>
    </source>
</evidence>
<feature type="compositionally biased region" description="Basic and acidic residues" evidence="1">
    <location>
        <begin position="139"/>
        <end position="156"/>
    </location>
</feature>
<accession>A0A6J4RLG1</accession>